<sequence length="122" mass="12863">MIRTGRAGWAGVEFSSSGGGGGGSAWKCCGVEGFREGACSGGPSCPAPVRHAGRREANLKFSLLLPACLGQRAATEAGTSRTRSGTSELMLGSEPLDNSTYATMEKKDIKYEPYLHLHQLQE</sequence>
<reference evidence="2" key="1">
    <citation type="submission" date="2020-03" db="EMBL/GenBank/DDBJ databases">
        <authorList>
            <person name="Weist P."/>
        </authorList>
    </citation>
    <scope>NUCLEOTIDE SEQUENCE</scope>
</reference>
<name>A0A9N7Z9X2_PLEPL</name>
<feature type="region of interest" description="Disordered" evidence="1">
    <location>
        <begin position="75"/>
        <end position="97"/>
    </location>
</feature>
<dbReference type="EMBL" id="CADEAL010004289">
    <property type="protein sequence ID" value="CAB1456166.1"/>
    <property type="molecule type" value="Genomic_DNA"/>
</dbReference>
<organism evidence="2 3">
    <name type="scientific">Pleuronectes platessa</name>
    <name type="common">European plaice</name>
    <dbReference type="NCBI Taxonomy" id="8262"/>
    <lineage>
        <taxon>Eukaryota</taxon>
        <taxon>Metazoa</taxon>
        <taxon>Chordata</taxon>
        <taxon>Craniata</taxon>
        <taxon>Vertebrata</taxon>
        <taxon>Euteleostomi</taxon>
        <taxon>Actinopterygii</taxon>
        <taxon>Neopterygii</taxon>
        <taxon>Teleostei</taxon>
        <taxon>Neoteleostei</taxon>
        <taxon>Acanthomorphata</taxon>
        <taxon>Carangaria</taxon>
        <taxon>Pleuronectiformes</taxon>
        <taxon>Pleuronectoidei</taxon>
        <taxon>Pleuronectidae</taxon>
        <taxon>Pleuronectes</taxon>
    </lineage>
</organism>
<keyword evidence="3" id="KW-1185">Reference proteome</keyword>
<evidence type="ECO:0000313" key="2">
    <source>
        <dbReference type="EMBL" id="CAB1456166.1"/>
    </source>
</evidence>
<protein>
    <submittedName>
        <fullName evidence="2">Uncharacterized protein</fullName>
    </submittedName>
</protein>
<feature type="compositionally biased region" description="Polar residues" evidence="1">
    <location>
        <begin position="77"/>
        <end position="87"/>
    </location>
</feature>
<proteinExistence type="predicted"/>
<accession>A0A9N7Z9X2</accession>
<comment type="caution">
    <text evidence="2">The sequence shown here is derived from an EMBL/GenBank/DDBJ whole genome shotgun (WGS) entry which is preliminary data.</text>
</comment>
<evidence type="ECO:0000313" key="3">
    <source>
        <dbReference type="Proteomes" id="UP001153269"/>
    </source>
</evidence>
<evidence type="ECO:0000256" key="1">
    <source>
        <dbReference type="SAM" id="MobiDB-lite"/>
    </source>
</evidence>
<gene>
    <name evidence="2" type="ORF">PLEPLA_LOCUS43947</name>
</gene>
<dbReference type="Proteomes" id="UP001153269">
    <property type="component" value="Unassembled WGS sequence"/>
</dbReference>
<dbReference type="AlphaFoldDB" id="A0A9N7Z9X2"/>
<feature type="non-terminal residue" evidence="2">
    <location>
        <position position="122"/>
    </location>
</feature>